<proteinExistence type="inferred from homology"/>
<feature type="region of interest" description="Disordered" evidence="2">
    <location>
        <begin position="173"/>
        <end position="195"/>
    </location>
</feature>
<comment type="caution">
    <text evidence="3">The sequence shown here is derived from an EMBL/GenBank/DDBJ whole genome shotgun (WGS) entry which is preliminary data.</text>
</comment>
<dbReference type="PANTHER" id="PTHR22227">
    <property type="entry name" value="FAMILY WITH SEQUENCE SIMILARITY 122B ISOFORM X1"/>
    <property type="match status" value="1"/>
</dbReference>
<dbReference type="InterPro" id="IPR026716">
    <property type="entry name" value="PBIR1/2/3"/>
</dbReference>
<feature type="compositionally biased region" description="Polar residues" evidence="2">
    <location>
        <begin position="433"/>
        <end position="442"/>
    </location>
</feature>
<evidence type="ECO:0000256" key="2">
    <source>
        <dbReference type="SAM" id="MobiDB-lite"/>
    </source>
</evidence>
<dbReference type="EMBL" id="LJIJ01000283">
    <property type="protein sequence ID" value="ODM99415.1"/>
    <property type="molecule type" value="Genomic_DNA"/>
</dbReference>
<dbReference type="PANTHER" id="PTHR22227:SF6">
    <property type="entry name" value="FAMILY WITH SEQUENCE SIMILARITY 122B ISOFORM X1"/>
    <property type="match status" value="1"/>
</dbReference>
<protein>
    <submittedName>
        <fullName evidence="3">Uncharacterized protein</fullName>
    </submittedName>
</protein>
<feature type="compositionally biased region" description="Polar residues" evidence="2">
    <location>
        <begin position="27"/>
        <end position="38"/>
    </location>
</feature>
<feature type="compositionally biased region" description="Polar residues" evidence="2">
    <location>
        <begin position="277"/>
        <end position="286"/>
    </location>
</feature>
<gene>
    <name evidence="3" type="ORF">Ocin01_07270</name>
</gene>
<comment type="similarity">
    <text evidence="1">Belongs to the FAM122 family.</text>
</comment>
<evidence type="ECO:0000313" key="4">
    <source>
        <dbReference type="Proteomes" id="UP000094527"/>
    </source>
</evidence>
<sequence length="452" mass="46896">METDGDSSSKAFLSEAEQSTSSRSSANIGESMSGTESETAGAGSVNIRSLNSSATATSTAGSCPTNSFLLSGRASSPSPALHRPTRACPSPISSIVGTALNQLNLKRSSSAPMINQLGTGRDEPTSQGMASGTSTAVLPSAGSGLGGAANPTEIDATSLATSFLSSLSGSRPRRFSASFSPGSPGPAPSRVNQLRNEDHPDWETASEKDFNGTSNIAQSWEDLSLDSMSMEVSTRRPSLSDQLWLSMPPTSSASSSPAASPRVLSRFSPSLSSPSPTRKSFTTRRSLSPIAVRPSVLSGGGHGVKRKCDWDSNMMDCSPQPAKRPGGLLSFPMGSPQPIPAVAQTSVPSTCYQPTPSYNFTTSTVVPNSHTFFTTSQAAHPASPFNPNSSTSSGSLVSMVTNHVEDSQNSNETESSVSSNGGRESPFFRPVNSPLQNATSPEDSPHPPLPKM</sequence>
<feature type="compositionally biased region" description="Low complexity" evidence="2">
    <location>
        <begin position="246"/>
        <end position="276"/>
    </location>
</feature>
<feature type="compositionally biased region" description="Polar residues" evidence="2">
    <location>
        <begin position="125"/>
        <end position="135"/>
    </location>
</feature>
<feature type="region of interest" description="Disordered" evidence="2">
    <location>
        <begin position="111"/>
        <end position="149"/>
    </location>
</feature>
<feature type="region of interest" description="Disordered" evidence="2">
    <location>
        <begin position="400"/>
        <end position="452"/>
    </location>
</feature>
<feature type="region of interest" description="Disordered" evidence="2">
    <location>
        <begin position="1"/>
        <end position="87"/>
    </location>
</feature>
<dbReference type="AlphaFoldDB" id="A0A1D2N3B8"/>
<feature type="compositionally biased region" description="Low complexity" evidence="2">
    <location>
        <begin position="173"/>
        <end position="182"/>
    </location>
</feature>
<evidence type="ECO:0000256" key="1">
    <source>
        <dbReference type="ARBA" id="ARBA00006725"/>
    </source>
</evidence>
<dbReference type="OMA" id="PMINQLG"/>
<reference evidence="3 4" key="1">
    <citation type="journal article" date="2016" name="Genome Biol. Evol.">
        <title>Gene Family Evolution Reflects Adaptation to Soil Environmental Stressors in the Genome of the Collembolan Orchesella cincta.</title>
        <authorList>
            <person name="Faddeeva-Vakhrusheva A."/>
            <person name="Derks M.F."/>
            <person name="Anvar S.Y."/>
            <person name="Agamennone V."/>
            <person name="Suring W."/>
            <person name="Smit S."/>
            <person name="van Straalen N.M."/>
            <person name="Roelofs D."/>
        </authorList>
    </citation>
    <scope>NUCLEOTIDE SEQUENCE [LARGE SCALE GENOMIC DNA]</scope>
    <source>
        <tissue evidence="3">Mixed pool</tissue>
    </source>
</reference>
<accession>A0A1D2N3B8</accession>
<evidence type="ECO:0000313" key="3">
    <source>
        <dbReference type="EMBL" id="ODM99415.1"/>
    </source>
</evidence>
<feature type="compositionally biased region" description="Polar residues" evidence="2">
    <location>
        <begin position="1"/>
        <end position="11"/>
    </location>
</feature>
<name>A0A1D2N3B8_ORCCI</name>
<dbReference type="Proteomes" id="UP000094527">
    <property type="component" value="Unassembled WGS sequence"/>
</dbReference>
<feature type="region of interest" description="Disordered" evidence="2">
    <location>
        <begin position="243"/>
        <end position="287"/>
    </location>
</feature>
<feature type="compositionally biased region" description="Low complexity" evidence="2">
    <location>
        <begin position="400"/>
        <end position="420"/>
    </location>
</feature>
<keyword evidence="4" id="KW-1185">Reference proteome</keyword>
<feature type="compositionally biased region" description="Low complexity" evidence="2">
    <location>
        <begin position="14"/>
        <end position="26"/>
    </location>
</feature>
<feature type="compositionally biased region" description="Polar residues" evidence="2">
    <location>
        <begin position="61"/>
        <end position="78"/>
    </location>
</feature>
<dbReference type="GO" id="GO:0004865">
    <property type="term" value="F:protein serine/threonine phosphatase inhibitor activity"/>
    <property type="evidence" value="ECO:0007669"/>
    <property type="project" value="InterPro"/>
</dbReference>
<dbReference type="OrthoDB" id="10036177at2759"/>
<organism evidence="3 4">
    <name type="scientific">Orchesella cincta</name>
    <name type="common">Springtail</name>
    <name type="synonym">Podura cincta</name>
    <dbReference type="NCBI Taxonomy" id="48709"/>
    <lineage>
        <taxon>Eukaryota</taxon>
        <taxon>Metazoa</taxon>
        <taxon>Ecdysozoa</taxon>
        <taxon>Arthropoda</taxon>
        <taxon>Hexapoda</taxon>
        <taxon>Collembola</taxon>
        <taxon>Entomobryomorpha</taxon>
        <taxon>Entomobryoidea</taxon>
        <taxon>Orchesellidae</taxon>
        <taxon>Orchesellinae</taxon>
        <taxon>Orchesella</taxon>
    </lineage>
</organism>